<dbReference type="PANTHER" id="PTHR43761">
    <property type="entry name" value="D-ISOMER SPECIFIC 2-HYDROXYACID DEHYDROGENASE FAMILY PROTEIN (AFU_ORTHOLOGUE AFUA_1G13630)"/>
    <property type="match status" value="1"/>
</dbReference>
<keyword evidence="3" id="KW-0520">NAD</keyword>
<evidence type="ECO:0000256" key="3">
    <source>
        <dbReference type="ARBA" id="ARBA00023027"/>
    </source>
</evidence>
<dbReference type="EMBL" id="DS990391">
    <property type="protein sequence ID" value="EFR45642.1"/>
    <property type="molecule type" value="Genomic_DNA"/>
</dbReference>
<organism evidence="7 8">
    <name type="scientific">Helicobacter cinaedi CCUG 18818 = ATCC BAA-847</name>
    <dbReference type="NCBI Taxonomy" id="537971"/>
    <lineage>
        <taxon>Bacteria</taxon>
        <taxon>Pseudomonadati</taxon>
        <taxon>Campylobacterota</taxon>
        <taxon>Epsilonproteobacteria</taxon>
        <taxon>Campylobacterales</taxon>
        <taxon>Helicobacteraceae</taxon>
        <taxon>Helicobacter</taxon>
    </lineage>
</organism>
<evidence type="ECO:0000256" key="1">
    <source>
        <dbReference type="ARBA" id="ARBA00005854"/>
    </source>
</evidence>
<evidence type="ECO:0000256" key="4">
    <source>
        <dbReference type="RuleBase" id="RU003719"/>
    </source>
</evidence>
<reference evidence="8" key="1">
    <citation type="journal article" date="2014" name="Genome Announc.">
        <title>Draft genome sequences of six enterohepatic helicobacter species isolated from humans and one from rhesus macaques.</title>
        <authorList>
            <person name="Shen Z."/>
            <person name="Sheh A."/>
            <person name="Young S.K."/>
            <person name="Abouelliel A."/>
            <person name="Ward D.V."/>
            <person name="Earl A.M."/>
            <person name="Fox J.G."/>
        </authorList>
    </citation>
    <scope>NUCLEOTIDE SEQUENCE [LARGE SCALE GENOMIC DNA]</scope>
    <source>
        <strain evidence="8">CCUG 18818</strain>
    </source>
</reference>
<evidence type="ECO:0000256" key="2">
    <source>
        <dbReference type="ARBA" id="ARBA00023002"/>
    </source>
</evidence>
<dbReference type="GO" id="GO:0033711">
    <property type="term" value="F:4-phosphoerythronate dehydrogenase activity"/>
    <property type="evidence" value="ECO:0007669"/>
    <property type="project" value="UniProtKB-EC"/>
</dbReference>
<dbReference type="SUPFAM" id="SSF52283">
    <property type="entry name" value="Formate/glycerate dehydrogenase catalytic domain-like"/>
    <property type="match status" value="1"/>
</dbReference>
<dbReference type="InterPro" id="IPR036291">
    <property type="entry name" value="NAD(P)-bd_dom_sf"/>
</dbReference>
<dbReference type="Pfam" id="PF00389">
    <property type="entry name" value="2-Hacid_dh"/>
    <property type="match status" value="1"/>
</dbReference>
<dbReference type="InterPro" id="IPR029753">
    <property type="entry name" value="D-isomer_DH_CS"/>
</dbReference>
<evidence type="ECO:0000313" key="7">
    <source>
        <dbReference type="EMBL" id="EFR45642.1"/>
    </source>
</evidence>
<dbReference type="InterPro" id="IPR050418">
    <property type="entry name" value="D-iso_2-hydroxyacid_DH_PdxB"/>
</dbReference>
<dbReference type="SUPFAM" id="SSF51735">
    <property type="entry name" value="NAD(P)-binding Rossmann-fold domains"/>
    <property type="match status" value="1"/>
</dbReference>
<evidence type="ECO:0000259" key="5">
    <source>
        <dbReference type="Pfam" id="PF00389"/>
    </source>
</evidence>
<dbReference type="NCBIfam" id="NF006263">
    <property type="entry name" value="PRK08410.1"/>
    <property type="match status" value="1"/>
</dbReference>
<dbReference type="CDD" id="cd12162">
    <property type="entry name" value="2-Hacid_dh_4"/>
    <property type="match status" value="1"/>
</dbReference>
<keyword evidence="8" id="KW-1185">Reference proteome</keyword>
<dbReference type="InterPro" id="IPR006140">
    <property type="entry name" value="D-isomer_DH_NAD-bd"/>
</dbReference>
<feature type="domain" description="D-isomer specific 2-hydroxyacid dehydrogenase NAD-binding" evidence="6">
    <location>
        <begin position="107"/>
        <end position="286"/>
    </location>
</feature>
<dbReference type="Proteomes" id="UP000005755">
    <property type="component" value="Unassembled WGS sequence"/>
</dbReference>
<dbReference type="PANTHER" id="PTHR43761:SF1">
    <property type="entry name" value="D-ISOMER SPECIFIC 2-HYDROXYACID DEHYDROGENASE CATALYTIC DOMAIN-CONTAINING PROTEIN-RELATED"/>
    <property type="match status" value="1"/>
</dbReference>
<evidence type="ECO:0000313" key="8">
    <source>
        <dbReference type="Proteomes" id="UP000005755"/>
    </source>
</evidence>
<proteinExistence type="inferred from homology"/>
<sequence length="307" mass="34091">MMKIVLLDANTLGDCDLSRFKALGEFVSYGVTLPHQRIERCAGADVVLTNKVMLDESVLSQLPDLKLICITATGMNNVDLDFAKKKGIVVKNVAGYSTTAVAQHTLSIALHLLARLGYYDAYCKSGAWCESDTFTHINGGLRELENLQWGIIGFGSIGQRVGNLAQAFGAKVSYYSTSGKNTQSGFMRKELDEILSQSDIISIHAPLNPQTHNLINYKNLSLIKDRAILINVGRGGIVNENDIAEFLKNKDMYFGTDVLEIEPMKPNHPFLDKKIADKILITPHLAWAYDKARERLLELTLENIKNF</sequence>
<protein>
    <submittedName>
        <fullName evidence="7">4-phosphoerythronate dehydrogenase</fullName>
        <ecNumber evidence="7">1.1.1.290</ecNumber>
    </submittedName>
</protein>
<keyword evidence="2 4" id="KW-0560">Oxidoreductase</keyword>
<comment type="similarity">
    <text evidence="1 4">Belongs to the D-isomer specific 2-hydroxyacid dehydrogenase family.</text>
</comment>
<dbReference type="EC" id="1.1.1.290" evidence="7"/>
<name>A0ABN0B835_9HELI</name>
<dbReference type="PROSITE" id="PS00670">
    <property type="entry name" value="D_2_HYDROXYACID_DH_2"/>
    <property type="match status" value="1"/>
</dbReference>
<accession>A0ABN0B835</accession>
<dbReference type="Gene3D" id="3.40.50.720">
    <property type="entry name" value="NAD(P)-binding Rossmann-like Domain"/>
    <property type="match status" value="2"/>
</dbReference>
<gene>
    <name evidence="7" type="primary">pdxB</name>
    <name evidence="7" type="ORF">HCCG_00188</name>
</gene>
<feature type="domain" description="D-isomer specific 2-hydroxyacid dehydrogenase catalytic" evidence="5">
    <location>
        <begin position="15"/>
        <end position="307"/>
    </location>
</feature>
<evidence type="ECO:0000259" key="6">
    <source>
        <dbReference type="Pfam" id="PF02826"/>
    </source>
</evidence>
<dbReference type="Pfam" id="PF02826">
    <property type="entry name" value="2-Hacid_dh_C"/>
    <property type="match status" value="1"/>
</dbReference>
<dbReference type="InterPro" id="IPR006139">
    <property type="entry name" value="D-isomer_2_OHA_DH_cat_dom"/>
</dbReference>